<comment type="similarity">
    <text evidence="1 4">Belongs to the glycosyl hydrolase 5 (cellulase A) family.</text>
</comment>
<name>A0A4Z1PCE5_9PEZI</name>
<feature type="signal peptide" evidence="5">
    <location>
        <begin position="1"/>
        <end position="23"/>
    </location>
</feature>
<keyword evidence="5" id="KW-0732">Signal</keyword>
<dbReference type="AlphaFoldDB" id="A0A4Z1PCE5"/>
<protein>
    <submittedName>
        <fullName evidence="7">Glycoside hydrolase</fullName>
    </submittedName>
</protein>
<evidence type="ECO:0000256" key="4">
    <source>
        <dbReference type="RuleBase" id="RU361153"/>
    </source>
</evidence>
<feature type="domain" description="Glycoside hydrolase family 5" evidence="6">
    <location>
        <begin position="50"/>
        <end position="365"/>
    </location>
</feature>
<evidence type="ECO:0000256" key="1">
    <source>
        <dbReference type="ARBA" id="ARBA00005641"/>
    </source>
</evidence>
<dbReference type="SUPFAM" id="SSF51445">
    <property type="entry name" value="(Trans)glycosidases"/>
    <property type="match status" value="1"/>
</dbReference>
<evidence type="ECO:0000256" key="3">
    <source>
        <dbReference type="ARBA" id="ARBA00023295"/>
    </source>
</evidence>
<feature type="chain" id="PRO_5021420838" evidence="5">
    <location>
        <begin position="24"/>
        <end position="413"/>
    </location>
</feature>
<dbReference type="PANTHER" id="PTHR31263:SF0">
    <property type="entry name" value="CELLULASE FAMILY PROTEIN (AFU_ORTHOLOGUE AFUA_5G14560)"/>
    <property type="match status" value="1"/>
</dbReference>
<dbReference type="InterPro" id="IPR017853">
    <property type="entry name" value="GH"/>
</dbReference>
<organism evidence="7 8">
    <name type="scientific">Venturia nashicola</name>
    <dbReference type="NCBI Taxonomy" id="86259"/>
    <lineage>
        <taxon>Eukaryota</taxon>
        <taxon>Fungi</taxon>
        <taxon>Dikarya</taxon>
        <taxon>Ascomycota</taxon>
        <taxon>Pezizomycotina</taxon>
        <taxon>Dothideomycetes</taxon>
        <taxon>Pleosporomycetidae</taxon>
        <taxon>Venturiales</taxon>
        <taxon>Venturiaceae</taxon>
        <taxon>Venturia</taxon>
    </lineage>
</organism>
<gene>
    <name evidence="7" type="ORF">E6O75_ATG05914</name>
</gene>
<keyword evidence="2 4" id="KW-0378">Hydrolase</keyword>
<accession>A0A4Z1PCE5</accession>
<evidence type="ECO:0000313" key="7">
    <source>
        <dbReference type="EMBL" id="TID18793.1"/>
    </source>
</evidence>
<reference evidence="7 8" key="1">
    <citation type="submission" date="2019-04" db="EMBL/GenBank/DDBJ databases">
        <title>High contiguity whole genome sequence and gene annotation resource for two Venturia nashicola isolates.</title>
        <authorList>
            <person name="Prokchorchik M."/>
            <person name="Won K."/>
            <person name="Lee Y."/>
            <person name="Choi E.D."/>
            <person name="Segonzac C."/>
            <person name="Sohn K.H."/>
        </authorList>
    </citation>
    <scope>NUCLEOTIDE SEQUENCE [LARGE SCALE GENOMIC DNA]</scope>
    <source>
        <strain evidence="7 8">PRI2</strain>
    </source>
</reference>
<dbReference type="Pfam" id="PF00150">
    <property type="entry name" value="Cellulase"/>
    <property type="match status" value="1"/>
</dbReference>
<keyword evidence="8" id="KW-1185">Reference proteome</keyword>
<proteinExistence type="inferred from homology"/>
<comment type="caution">
    <text evidence="7">The sequence shown here is derived from an EMBL/GenBank/DDBJ whole genome shotgun (WGS) entry which is preliminary data.</text>
</comment>
<sequence>MALLFNRFSGLITLLCLFSHAFALSHLPLSTSGRDIIDNAGNTVTYTGVNWPGHMDAMIPEGLQYSSIKEIVSKIKSVGFNVVRLTFAVEMVDQIIEGGDIAVQKSFAKALGDKDGGTIWGKIQDKNPGLGKDVTRLKVFDAVAAECEKQGIMIHLDNHISKAKWCCNSGDDNTWFGDREFDAGKWRRAWSYMAHYTKSWPALASVGMRNELRRPDNNPSLKSASYNWKDWYTNMKSCAQRIQKANPNTIVFFSGLEFDTDLSAVTAQKDLDGAGKFRKEDFLPGKIALELHSYKNKAKDCKVNTSELKRNGWNALDKTNPLVLPVVMTEFGFQQDMATAKTPYAQCLKEFVEKEKVGWTYWVLSGSYYIRAGKKDMDETWALLNHDWSDWRSPEVMKSYFIPMIKAPSRQLA</sequence>
<dbReference type="GO" id="GO:0000272">
    <property type="term" value="P:polysaccharide catabolic process"/>
    <property type="evidence" value="ECO:0007669"/>
    <property type="project" value="InterPro"/>
</dbReference>
<evidence type="ECO:0000259" key="6">
    <source>
        <dbReference type="Pfam" id="PF00150"/>
    </source>
</evidence>
<dbReference type="EMBL" id="SNSC02000013">
    <property type="protein sequence ID" value="TID18793.1"/>
    <property type="molecule type" value="Genomic_DNA"/>
</dbReference>
<evidence type="ECO:0000313" key="8">
    <source>
        <dbReference type="Proteomes" id="UP000298493"/>
    </source>
</evidence>
<dbReference type="Proteomes" id="UP000298493">
    <property type="component" value="Unassembled WGS sequence"/>
</dbReference>
<dbReference type="InterPro" id="IPR001547">
    <property type="entry name" value="Glyco_hydro_5"/>
</dbReference>
<dbReference type="PANTHER" id="PTHR31263">
    <property type="entry name" value="CELLULASE FAMILY PROTEIN (AFU_ORTHOLOGUE AFUA_5G14560)"/>
    <property type="match status" value="1"/>
</dbReference>
<dbReference type="GO" id="GO:0004553">
    <property type="term" value="F:hydrolase activity, hydrolyzing O-glycosyl compounds"/>
    <property type="evidence" value="ECO:0007669"/>
    <property type="project" value="InterPro"/>
</dbReference>
<dbReference type="STRING" id="86259.A0A4Z1PCE5"/>
<dbReference type="Gene3D" id="3.20.20.80">
    <property type="entry name" value="Glycosidases"/>
    <property type="match status" value="1"/>
</dbReference>
<evidence type="ECO:0000256" key="5">
    <source>
        <dbReference type="SAM" id="SignalP"/>
    </source>
</evidence>
<evidence type="ECO:0000256" key="2">
    <source>
        <dbReference type="ARBA" id="ARBA00022801"/>
    </source>
</evidence>
<keyword evidence="3 4" id="KW-0326">Glycosidase</keyword>
<dbReference type="OrthoDB" id="442731at2759"/>